<sequence length="71" mass="8061">MSMAKRIEVCKPHGGCHNPMDKCSERDHWVRPLPSRGPISHNNNLDLTIASQKAKLTEQKFKSDHCHAEGR</sequence>
<reference evidence="2" key="1">
    <citation type="journal article" date="2015" name="Proc. Natl. Acad. Sci. U.S.A.">
        <title>Genome sequencing of adzuki bean (Vigna angularis) provides insight into high starch and low fat accumulation and domestication.</title>
        <authorList>
            <person name="Yang K."/>
            <person name="Tian Z."/>
            <person name="Chen C."/>
            <person name="Luo L."/>
            <person name="Zhao B."/>
            <person name="Wang Z."/>
            <person name="Yu L."/>
            <person name="Li Y."/>
            <person name="Sun Y."/>
            <person name="Li W."/>
            <person name="Chen Y."/>
            <person name="Li Y."/>
            <person name="Zhang Y."/>
            <person name="Ai D."/>
            <person name="Zhao J."/>
            <person name="Shang C."/>
            <person name="Ma Y."/>
            <person name="Wu B."/>
            <person name="Wang M."/>
            <person name="Gao L."/>
            <person name="Sun D."/>
            <person name="Zhang P."/>
            <person name="Guo F."/>
            <person name="Wang W."/>
            <person name="Li Y."/>
            <person name="Wang J."/>
            <person name="Varshney R.K."/>
            <person name="Wang J."/>
            <person name="Ling H.Q."/>
            <person name="Wan P."/>
        </authorList>
    </citation>
    <scope>NUCLEOTIDE SEQUENCE</scope>
    <source>
        <strain evidence="2">cv. Jingnong 6</strain>
    </source>
</reference>
<name>A0A0L9U6E7_PHAAN</name>
<dbReference type="AlphaFoldDB" id="A0A0L9U6E7"/>
<protein>
    <submittedName>
        <fullName evidence="1">Uncharacterized protein</fullName>
    </submittedName>
</protein>
<dbReference type="EMBL" id="CM003373">
    <property type="protein sequence ID" value="KOM38365.1"/>
    <property type="molecule type" value="Genomic_DNA"/>
</dbReference>
<gene>
    <name evidence="1" type="ORF">LR48_Vigan03g174700</name>
</gene>
<evidence type="ECO:0000313" key="2">
    <source>
        <dbReference type="Proteomes" id="UP000053144"/>
    </source>
</evidence>
<organism evidence="1 2">
    <name type="scientific">Phaseolus angularis</name>
    <name type="common">Azuki bean</name>
    <name type="synonym">Vigna angularis</name>
    <dbReference type="NCBI Taxonomy" id="3914"/>
    <lineage>
        <taxon>Eukaryota</taxon>
        <taxon>Viridiplantae</taxon>
        <taxon>Streptophyta</taxon>
        <taxon>Embryophyta</taxon>
        <taxon>Tracheophyta</taxon>
        <taxon>Spermatophyta</taxon>
        <taxon>Magnoliopsida</taxon>
        <taxon>eudicotyledons</taxon>
        <taxon>Gunneridae</taxon>
        <taxon>Pentapetalae</taxon>
        <taxon>rosids</taxon>
        <taxon>fabids</taxon>
        <taxon>Fabales</taxon>
        <taxon>Fabaceae</taxon>
        <taxon>Papilionoideae</taxon>
        <taxon>50 kb inversion clade</taxon>
        <taxon>NPAAA clade</taxon>
        <taxon>indigoferoid/millettioid clade</taxon>
        <taxon>Phaseoleae</taxon>
        <taxon>Vigna</taxon>
    </lineage>
</organism>
<evidence type="ECO:0000313" key="1">
    <source>
        <dbReference type="EMBL" id="KOM38365.1"/>
    </source>
</evidence>
<dbReference type="Proteomes" id="UP000053144">
    <property type="component" value="Chromosome 3"/>
</dbReference>
<accession>A0A0L9U6E7</accession>
<proteinExistence type="predicted"/>
<dbReference type="Gramene" id="KOM38365">
    <property type="protein sequence ID" value="KOM38365"/>
    <property type="gene ID" value="LR48_Vigan03g174700"/>
</dbReference>